<evidence type="ECO:0000256" key="7">
    <source>
        <dbReference type="RuleBase" id="RU366049"/>
    </source>
</evidence>
<protein>
    <recommendedName>
        <fullName evidence="7">Chromosome segregation in meiosis protein</fullName>
    </recommendedName>
</protein>
<feature type="compositionally biased region" description="Basic and acidic residues" evidence="8">
    <location>
        <begin position="187"/>
        <end position="206"/>
    </location>
</feature>
<accession>A0ABR1KMD6</accession>
<reference evidence="10 11" key="1">
    <citation type="submission" date="2024-04" db="EMBL/GenBank/DDBJ databases">
        <title>Phyllosticta paracitricarpa is synonymous to the EU quarantine fungus P. citricarpa based on phylogenomic analyses.</title>
        <authorList>
            <consortium name="Lawrence Berkeley National Laboratory"/>
            <person name="Van Ingen-Buijs V.A."/>
            <person name="Van Westerhoven A.C."/>
            <person name="Haridas S."/>
            <person name="Skiadas P."/>
            <person name="Martin F."/>
            <person name="Groenewald J.Z."/>
            <person name="Crous P.W."/>
            <person name="Seidl M.F."/>
        </authorList>
    </citation>
    <scope>NUCLEOTIDE SEQUENCE [LARGE SCALE GENOMIC DNA]</scope>
    <source>
        <strain evidence="10 11">CBS 123371</strain>
    </source>
</reference>
<dbReference type="InterPro" id="IPR040038">
    <property type="entry name" value="TIPIN/Csm3/Swi3"/>
</dbReference>
<feature type="compositionally biased region" description="Acidic residues" evidence="8">
    <location>
        <begin position="15"/>
        <end position="28"/>
    </location>
</feature>
<evidence type="ECO:0000256" key="6">
    <source>
        <dbReference type="ARBA" id="ARBA00023306"/>
    </source>
</evidence>
<evidence type="ECO:0000259" key="9">
    <source>
        <dbReference type="Pfam" id="PF07962"/>
    </source>
</evidence>
<evidence type="ECO:0000256" key="4">
    <source>
        <dbReference type="ARBA" id="ARBA00022880"/>
    </source>
</evidence>
<evidence type="ECO:0000256" key="1">
    <source>
        <dbReference type="ARBA" id="ARBA00004123"/>
    </source>
</evidence>
<evidence type="ECO:0000313" key="11">
    <source>
        <dbReference type="Proteomes" id="UP001363622"/>
    </source>
</evidence>
<dbReference type="PANTHER" id="PTHR13220">
    <property type="entry name" value="TIMELESS INTERACTING-RELATED"/>
    <property type="match status" value="1"/>
</dbReference>
<feature type="compositionally biased region" description="Basic and acidic residues" evidence="8">
    <location>
        <begin position="281"/>
        <end position="293"/>
    </location>
</feature>
<evidence type="ECO:0000256" key="8">
    <source>
        <dbReference type="SAM" id="MobiDB-lite"/>
    </source>
</evidence>
<dbReference type="PANTHER" id="PTHR13220:SF11">
    <property type="entry name" value="TIMELESS-INTERACTING PROTEIN"/>
    <property type="match status" value="1"/>
</dbReference>
<keyword evidence="11" id="KW-1185">Reference proteome</keyword>
<dbReference type="Proteomes" id="UP001363622">
    <property type="component" value="Unassembled WGS sequence"/>
</dbReference>
<comment type="subcellular location">
    <subcellularLocation>
        <location evidence="1 7">Nucleus</location>
    </subcellularLocation>
</comment>
<keyword evidence="4" id="KW-0236">DNA replication inhibitor</keyword>
<comment type="caution">
    <text evidence="10">The sequence shown here is derived from an EMBL/GenBank/DDBJ whole genome shotgun (WGS) entry which is preliminary data.</text>
</comment>
<evidence type="ECO:0000256" key="2">
    <source>
        <dbReference type="ARBA" id="ARBA00006075"/>
    </source>
</evidence>
<feature type="compositionally biased region" description="Polar residues" evidence="8">
    <location>
        <begin position="209"/>
        <end position="220"/>
    </location>
</feature>
<keyword evidence="6 7" id="KW-0131">Cell cycle</keyword>
<name>A0ABR1KMD6_9PEZI</name>
<keyword evidence="3 7" id="KW-0227">DNA damage</keyword>
<keyword evidence="5 7" id="KW-0539">Nucleus</keyword>
<evidence type="ECO:0000256" key="5">
    <source>
        <dbReference type="ARBA" id="ARBA00023242"/>
    </source>
</evidence>
<dbReference type="EMBL" id="JBBPHU010000006">
    <property type="protein sequence ID" value="KAK7516694.1"/>
    <property type="molecule type" value="Genomic_DNA"/>
</dbReference>
<organism evidence="10 11">
    <name type="scientific">Phyllosticta citriasiana</name>
    <dbReference type="NCBI Taxonomy" id="595635"/>
    <lineage>
        <taxon>Eukaryota</taxon>
        <taxon>Fungi</taxon>
        <taxon>Dikarya</taxon>
        <taxon>Ascomycota</taxon>
        <taxon>Pezizomycotina</taxon>
        <taxon>Dothideomycetes</taxon>
        <taxon>Dothideomycetes incertae sedis</taxon>
        <taxon>Botryosphaeriales</taxon>
        <taxon>Phyllostictaceae</taxon>
        <taxon>Phyllosticta</taxon>
    </lineage>
</organism>
<comment type="function">
    <text evidence="7">Plays an important role in the control of DNA replication and the maintenance of replication fork stability.</text>
</comment>
<comment type="similarity">
    <text evidence="2 7">Belongs to the CSM3 family.</text>
</comment>
<evidence type="ECO:0000313" key="10">
    <source>
        <dbReference type="EMBL" id="KAK7516694.1"/>
    </source>
</evidence>
<gene>
    <name evidence="10" type="ORF">IWZ03DRAFT_378782</name>
</gene>
<feature type="compositionally biased region" description="Pro residues" evidence="8">
    <location>
        <begin position="1"/>
        <end position="10"/>
    </location>
</feature>
<dbReference type="Pfam" id="PF07962">
    <property type="entry name" value="Swi3"/>
    <property type="match status" value="1"/>
</dbReference>
<sequence length="313" mass="35292">MSSPAAPQPPRQRDDLDDLLGNDSEMQDVFDAVENSSARDERPSATNQQRSSRPGIDINIDEEITIAKKRTPIPKLDQERLLSQAGIPKLRRISKDKLRFRGKGHEFSDVARLLNMYQLWLDDLYPRAKLADGLSIIEKLGHKKRMQIMRKAWIDESKPKPTVEVEAEPAEPAQNPETTTASMTENGTRENMEDRAEGTQRDDRHPALQSASPQNASNTPKLGGEEPDQDDFDVLMAERMSEEVGGESQPRPRSSTKPDEPNEDELDALFAAEESGIAPIRPHEPAVEKRDMQPDQDDDFADEMEAMRGLEEW</sequence>
<proteinExistence type="inferred from homology"/>
<feature type="region of interest" description="Disordered" evidence="8">
    <location>
        <begin position="159"/>
        <end position="297"/>
    </location>
</feature>
<feature type="domain" description="Chromosome segregation in meiosis protein 3" evidence="9">
    <location>
        <begin position="75"/>
        <end position="157"/>
    </location>
</feature>
<evidence type="ECO:0000256" key="3">
    <source>
        <dbReference type="ARBA" id="ARBA00022763"/>
    </source>
</evidence>
<dbReference type="InterPro" id="IPR012923">
    <property type="entry name" value="Csm3"/>
</dbReference>
<feature type="region of interest" description="Disordered" evidence="8">
    <location>
        <begin position="1"/>
        <end position="57"/>
    </location>
</feature>
<feature type="compositionally biased region" description="Low complexity" evidence="8">
    <location>
        <begin position="170"/>
        <end position="181"/>
    </location>
</feature>